<evidence type="ECO:0000256" key="1">
    <source>
        <dbReference type="SAM" id="Phobius"/>
    </source>
</evidence>
<dbReference type="AlphaFoldDB" id="A0AAN4VX06"/>
<proteinExistence type="predicted"/>
<dbReference type="Proteomes" id="UP001310022">
    <property type="component" value="Unassembled WGS sequence"/>
</dbReference>
<feature type="transmembrane region" description="Helical" evidence="1">
    <location>
        <begin position="20"/>
        <end position="39"/>
    </location>
</feature>
<sequence length="41" mass="4748">MITGSKLYFTYDNSAELFKHALYFDLFQLIGQIVIAFTAKK</sequence>
<evidence type="ECO:0000313" key="2">
    <source>
        <dbReference type="EMBL" id="GJM60784.1"/>
    </source>
</evidence>
<protein>
    <submittedName>
        <fullName evidence="2">Uncharacterized protein</fullName>
    </submittedName>
</protein>
<gene>
    <name evidence="2" type="ORF">PEDI_13360</name>
</gene>
<evidence type="ECO:0000313" key="3">
    <source>
        <dbReference type="Proteomes" id="UP001310022"/>
    </source>
</evidence>
<reference evidence="2 3" key="1">
    <citation type="submission" date="2021-12" db="EMBL/GenBank/DDBJ databases">
        <title>Genome sequencing of bacteria with rrn-lacking chromosome and rrn-plasmid.</title>
        <authorList>
            <person name="Anda M."/>
            <person name="Iwasaki W."/>
        </authorList>
    </citation>
    <scope>NUCLEOTIDE SEQUENCE [LARGE SCALE GENOMIC DNA]</scope>
    <source>
        <strain evidence="2 3">NBRC 15940</strain>
    </source>
</reference>
<keyword evidence="1" id="KW-0472">Membrane</keyword>
<comment type="caution">
    <text evidence="2">The sequence shown here is derived from an EMBL/GenBank/DDBJ whole genome shotgun (WGS) entry which is preliminary data.</text>
</comment>
<keyword evidence="1" id="KW-1133">Transmembrane helix</keyword>
<dbReference type="EMBL" id="BQKE01000001">
    <property type="protein sequence ID" value="GJM60784.1"/>
    <property type="molecule type" value="Genomic_DNA"/>
</dbReference>
<keyword evidence="1" id="KW-0812">Transmembrane</keyword>
<keyword evidence="3" id="KW-1185">Reference proteome</keyword>
<organism evidence="2 3">
    <name type="scientific">Persicobacter diffluens</name>
    <dbReference type="NCBI Taxonomy" id="981"/>
    <lineage>
        <taxon>Bacteria</taxon>
        <taxon>Pseudomonadati</taxon>
        <taxon>Bacteroidota</taxon>
        <taxon>Cytophagia</taxon>
        <taxon>Cytophagales</taxon>
        <taxon>Persicobacteraceae</taxon>
        <taxon>Persicobacter</taxon>
    </lineage>
</organism>
<name>A0AAN4VX06_9BACT</name>
<accession>A0AAN4VX06</accession>